<accession>A0A1G6XUR5</accession>
<dbReference type="InterPro" id="IPR001453">
    <property type="entry name" value="MoaB/Mog_dom"/>
</dbReference>
<dbReference type="PANTHER" id="PTHR10192:SF5">
    <property type="entry name" value="GEPHYRIN"/>
    <property type="match status" value="1"/>
</dbReference>
<dbReference type="GO" id="GO:0006777">
    <property type="term" value="P:Mo-molybdopterin cofactor biosynthetic process"/>
    <property type="evidence" value="ECO:0007669"/>
    <property type="project" value="UniProtKB-UniRule"/>
</dbReference>
<keyword evidence="7 11" id="KW-0479">Metal-binding</keyword>
<evidence type="ECO:0000256" key="5">
    <source>
        <dbReference type="ARBA" id="ARBA00022505"/>
    </source>
</evidence>
<dbReference type="Pfam" id="PF03454">
    <property type="entry name" value="MoeA_C"/>
    <property type="match status" value="1"/>
</dbReference>
<organism evidence="13 14">
    <name type="scientific">Paracoccus isoporae</name>
    <dbReference type="NCBI Taxonomy" id="591205"/>
    <lineage>
        <taxon>Bacteria</taxon>
        <taxon>Pseudomonadati</taxon>
        <taxon>Pseudomonadota</taxon>
        <taxon>Alphaproteobacteria</taxon>
        <taxon>Rhodobacterales</taxon>
        <taxon>Paracoccaceae</taxon>
        <taxon>Paracoccus</taxon>
    </lineage>
</organism>
<keyword evidence="14" id="KW-1185">Reference proteome</keyword>
<dbReference type="EMBL" id="FNAH01000002">
    <property type="protein sequence ID" value="SDD81147.1"/>
    <property type="molecule type" value="Genomic_DNA"/>
</dbReference>
<dbReference type="InterPro" id="IPR036425">
    <property type="entry name" value="MoaB/Mog-like_dom_sf"/>
</dbReference>
<dbReference type="GO" id="GO:0061599">
    <property type="term" value="F:molybdopterin molybdotransferase activity"/>
    <property type="evidence" value="ECO:0007669"/>
    <property type="project" value="UniProtKB-UniRule"/>
</dbReference>
<dbReference type="AlphaFoldDB" id="A0A1G6XUR5"/>
<evidence type="ECO:0000256" key="6">
    <source>
        <dbReference type="ARBA" id="ARBA00022679"/>
    </source>
</evidence>
<dbReference type="SUPFAM" id="SSF53218">
    <property type="entry name" value="Molybdenum cofactor biosynthesis proteins"/>
    <property type="match status" value="1"/>
</dbReference>
<dbReference type="UniPathway" id="UPA00344"/>
<dbReference type="InterPro" id="IPR005111">
    <property type="entry name" value="MoeA_C_domain_IV"/>
</dbReference>
<proteinExistence type="inferred from homology"/>
<dbReference type="InterPro" id="IPR005110">
    <property type="entry name" value="MoeA_linker/N"/>
</dbReference>
<dbReference type="Gene3D" id="3.40.980.10">
    <property type="entry name" value="MoaB/Mog-like domain"/>
    <property type="match status" value="1"/>
</dbReference>
<evidence type="ECO:0000256" key="1">
    <source>
        <dbReference type="ARBA" id="ARBA00001946"/>
    </source>
</evidence>
<comment type="pathway">
    <text evidence="3 11">Cofactor biosynthesis; molybdopterin biosynthesis.</text>
</comment>
<sequence length="391" mass="41762">MITVEEALSRVLALAHPTAAEEVALADALDRVLAEPIRARLSQPPFNAAAMDGYALRTADLADDLTVIGEAAAGAPWTGRPTPRSTVRIFTGAPVPDGYDHVVMQEDVAREGETIRVTQPQKNSNIRMEGSDFKRNSDFDPQRPLTPRDLGLIAAMNHDRVRVHRRPRVAVLAGGDELVAPGTPLKPGQIVCSNDIAIAAMARRAGAEARCLPIAADDADSLLARFSEAQGADLIVTIGGASVGDHDLIGAVTERLGMERAFYKVAMRPGKPLIAGRIGSSAMLGLPGNPVSSIVCAELFMRPLLRAMQGLAADQKLRRAILGRDIAAEGKRQHYLRARLSVEDGEEVVTPFDSQDSARLGLLAQADALMVRPAGDPARYRGDQVSFLPLS</sequence>
<keyword evidence="9 11" id="KW-0501">Molybdenum cofactor biosynthesis</keyword>
<keyword evidence="5 11" id="KW-0500">Molybdenum</keyword>
<evidence type="ECO:0000256" key="8">
    <source>
        <dbReference type="ARBA" id="ARBA00022842"/>
    </source>
</evidence>
<evidence type="ECO:0000313" key="13">
    <source>
        <dbReference type="EMBL" id="SDD81147.1"/>
    </source>
</evidence>
<dbReference type="SMART" id="SM00852">
    <property type="entry name" value="MoCF_biosynth"/>
    <property type="match status" value="1"/>
</dbReference>
<dbReference type="InterPro" id="IPR038987">
    <property type="entry name" value="MoeA-like"/>
</dbReference>
<evidence type="ECO:0000256" key="4">
    <source>
        <dbReference type="ARBA" id="ARBA00010763"/>
    </source>
</evidence>
<dbReference type="RefSeq" id="WP_090521730.1">
    <property type="nucleotide sequence ID" value="NZ_FNAH01000002.1"/>
</dbReference>
<dbReference type="STRING" id="591205.SAMN05421538_102485"/>
<dbReference type="Gene3D" id="2.40.340.10">
    <property type="entry name" value="MoeA, C-terminal, domain IV"/>
    <property type="match status" value="1"/>
</dbReference>
<evidence type="ECO:0000256" key="10">
    <source>
        <dbReference type="ARBA" id="ARBA00047317"/>
    </source>
</evidence>
<dbReference type="Pfam" id="PF00994">
    <property type="entry name" value="MoCF_biosynth"/>
    <property type="match status" value="1"/>
</dbReference>
<keyword evidence="8 11" id="KW-0460">Magnesium</keyword>
<name>A0A1G6XUR5_9RHOB</name>
<dbReference type="OrthoDB" id="9804758at2"/>
<dbReference type="InterPro" id="IPR036135">
    <property type="entry name" value="MoeA_linker/N_sf"/>
</dbReference>
<comment type="function">
    <text evidence="2 11">Catalyzes the insertion of molybdate into adenylated molybdopterin with the concomitant release of AMP.</text>
</comment>
<evidence type="ECO:0000256" key="3">
    <source>
        <dbReference type="ARBA" id="ARBA00005046"/>
    </source>
</evidence>
<comment type="cofactor">
    <cofactor evidence="1 11">
        <name>Mg(2+)</name>
        <dbReference type="ChEBI" id="CHEBI:18420"/>
    </cofactor>
</comment>
<dbReference type="Gene3D" id="3.90.105.10">
    <property type="entry name" value="Molybdopterin biosynthesis moea protein, domain 2"/>
    <property type="match status" value="1"/>
</dbReference>
<dbReference type="GO" id="GO:0046872">
    <property type="term" value="F:metal ion binding"/>
    <property type="evidence" value="ECO:0007669"/>
    <property type="project" value="UniProtKB-UniRule"/>
</dbReference>
<dbReference type="Proteomes" id="UP000199344">
    <property type="component" value="Unassembled WGS sequence"/>
</dbReference>
<dbReference type="SUPFAM" id="SSF63867">
    <property type="entry name" value="MoeA C-terminal domain-like"/>
    <property type="match status" value="1"/>
</dbReference>
<dbReference type="FunFam" id="3.40.980.10:FF:000004">
    <property type="entry name" value="Molybdopterin molybdenumtransferase"/>
    <property type="match status" value="1"/>
</dbReference>
<dbReference type="InterPro" id="IPR036688">
    <property type="entry name" value="MoeA_C_domain_IV_sf"/>
</dbReference>
<comment type="similarity">
    <text evidence="4 11">Belongs to the MoeA family.</text>
</comment>
<evidence type="ECO:0000256" key="7">
    <source>
        <dbReference type="ARBA" id="ARBA00022723"/>
    </source>
</evidence>
<protein>
    <recommendedName>
        <fullName evidence="11">Molybdopterin molybdenumtransferase</fullName>
        <ecNumber evidence="11">2.10.1.1</ecNumber>
    </recommendedName>
</protein>
<comment type="catalytic activity">
    <reaction evidence="10">
        <text>adenylyl-molybdopterin + molybdate = Mo-molybdopterin + AMP + H(+)</text>
        <dbReference type="Rhea" id="RHEA:35047"/>
        <dbReference type="ChEBI" id="CHEBI:15378"/>
        <dbReference type="ChEBI" id="CHEBI:36264"/>
        <dbReference type="ChEBI" id="CHEBI:62727"/>
        <dbReference type="ChEBI" id="CHEBI:71302"/>
        <dbReference type="ChEBI" id="CHEBI:456215"/>
        <dbReference type="EC" id="2.10.1.1"/>
    </reaction>
</comment>
<dbReference type="EC" id="2.10.1.1" evidence="11"/>
<dbReference type="PANTHER" id="PTHR10192">
    <property type="entry name" value="MOLYBDOPTERIN BIOSYNTHESIS PROTEIN"/>
    <property type="match status" value="1"/>
</dbReference>
<dbReference type="NCBIfam" id="NF045515">
    <property type="entry name" value="Glp_gephyrin"/>
    <property type="match status" value="1"/>
</dbReference>
<feature type="domain" description="MoaB/Mog" evidence="12">
    <location>
        <begin position="170"/>
        <end position="307"/>
    </location>
</feature>
<evidence type="ECO:0000256" key="11">
    <source>
        <dbReference type="RuleBase" id="RU365090"/>
    </source>
</evidence>
<dbReference type="GO" id="GO:0005829">
    <property type="term" value="C:cytosol"/>
    <property type="evidence" value="ECO:0007669"/>
    <property type="project" value="TreeGrafter"/>
</dbReference>
<evidence type="ECO:0000256" key="9">
    <source>
        <dbReference type="ARBA" id="ARBA00023150"/>
    </source>
</evidence>
<evidence type="ECO:0000256" key="2">
    <source>
        <dbReference type="ARBA" id="ARBA00002901"/>
    </source>
</evidence>
<gene>
    <name evidence="13" type="ORF">SAMN05421538_102485</name>
</gene>
<evidence type="ECO:0000313" key="14">
    <source>
        <dbReference type="Proteomes" id="UP000199344"/>
    </source>
</evidence>
<evidence type="ECO:0000259" key="12">
    <source>
        <dbReference type="SMART" id="SM00852"/>
    </source>
</evidence>
<dbReference type="Gene3D" id="2.170.190.11">
    <property type="entry name" value="Molybdopterin biosynthesis moea protein, domain 3"/>
    <property type="match status" value="1"/>
</dbReference>
<reference evidence="13 14" key="1">
    <citation type="submission" date="2016-10" db="EMBL/GenBank/DDBJ databases">
        <authorList>
            <person name="de Groot N.N."/>
        </authorList>
    </citation>
    <scope>NUCLEOTIDE SEQUENCE [LARGE SCALE GENOMIC DNA]</scope>
    <source>
        <strain evidence="13 14">DSM 22220</strain>
    </source>
</reference>
<keyword evidence="6 11" id="KW-0808">Transferase</keyword>
<dbReference type="CDD" id="cd00887">
    <property type="entry name" value="MoeA"/>
    <property type="match status" value="1"/>
</dbReference>
<dbReference type="SUPFAM" id="SSF63882">
    <property type="entry name" value="MoeA N-terminal region -like"/>
    <property type="match status" value="1"/>
</dbReference>
<dbReference type="Pfam" id="PF03453">
    <property type="entry name" value="MoeA_N"/>
    <property type="match status" value="1"/>
</dbReference>